<dbReference type="KEGG" id="tdl:TDEL_0A02990"/>
<evidence type="ECO:0000256" key="6">
    <source>
        <dbReference type="SAM" id="Phobius"/>
    </source>
</evidence>
<evidence type="ECO:0000256" key="3">
    <source>
        <dbReference type="ARBA" id="ARBA00022989"/>
    </source>
</evidence>
<organism evidence="7 8">
    <name type="scientific">Torulaspora delbrueckii</name>
    <name type="common">Yeast</name>
    <name type="synonym">Candida colliculosa</name>
    <dbReference type="NCBI Taxonomy" id="4950"/>
    <lineage>
        <taxon>Eukaryota</taxon>
        <taxon>Fungi</taxon>
        <taxon>Dikarya</taxon>
        <taxon>Ascomycota</taxon>
        <taxon>Saccharomycotina</taxon>
        <taxon>Saccharomycetes</taxon>
        <taxon>Saccharomycetales</taxon>
        <taxon>Saccharomycetaceae</taxon>
        <taxon>Torulaspora</taxon>
    </lineage>
</organism>
<gene>
    <name evidence="7" type="primary">TDEL0A02990</name>
    <name evidence="7" type="ORF">TDEL_0A02990</name>
</gene>
<dbReference type="STRING" id="1076872.G8ZLY7"/>
<feature type="region of interest" description="Disordered" evidence="5">
    <location>
        <begin position="1"/>
        <end position="55"/>
    </location>
</feature>
<feature type="compositionally biased region" description="Polar residues" evidence="5">
    <location>
        <begin position="1"/>
        <end position="27"/>
    </location>
</feature>
<feature type="transmembrane region" description="Helical" evidence="6">
    <location>
        <begin position="162"/>
        <end position="183"/>
    </location>
</feature>
<keyword evidence="3 6" id="KW-1133">Transmembrane helix</keyword>
<dbReference type="InParanoid" id="G8ZLY7"/>
<evidence type="ECO:0000256" key="1">
    <source>
        <dbReference type="ARBA" id="ARBA00004141"/>
    </source>
</evidence>
<proteinExistence type="predicted"/>
<dbReference type="OrthoDB" id="10003116at2759"/>
<dbReference type="GO" id="GO:0000329">
    <property type="term" value="C:fungal-type vacuole membrane"/>
    <property type="evidence" value="ECO:0007669"/>
    <property type="project" value="EnsemblFungi"/>
</dbReference>
<dbReference type="HOGENOM" id="CLU_041193_2_0_1"/>
<comment type="subcellular location">
    <subcellularLocation>
        <location evidence="1">Membrane</location>
        <topology evidence="1">Multi-pass membrane protein</topology>
    </subcellularLocation>
</comment>
<dbReference type="GO" id="GO:0048471">
    <property type="term" value="C:perinuclear region of cytoplasm"/>
    <property type="evidence" value="ECO:0007669"/>
    <property type="project" value="TreeGrafter"/>
</dbReference>
<accession>G8ZLY7</accession>
<dbReference type="GO" id="GO:0006623">
    <property type="term" value="P:protein targeting to vacuole"/>
    <property type="evidence" value="ECO:0007669"/>
    <property type="project" value="EnsemblFungi"/>
</dbReference>
<evidence type="ECO:0000256" key="4">
    <source>
        <dbReference type="ARBA" id="ARBA00023136"/>
    </source>
</evidence>
<sequence>MTTGSSSHDQIVGSSRNTTDIENNMVSSDDAADGTTIDQEDSEQERRIGDRIFPTSLRERASRQIRAAGRHFNILDRLFQRNTQDASHLQQGANYDGVFSNLSAKPDGEEDQQAGDSDNPPTYDEAAVDMAPSYYGVDDSGAGMYYNEICIEGLPVGNIANLIWNLLVSSSFQFIGFLVTYILHTSHAAKQGSRLGLGITFLGYAYSMIPNDVQSKVGRDKDVDRVQLSDPNEHDDLHLYSSPATQDEFTSHLSTGITEEKQSVPAVAVFTGILGFCIAVKSLYDYVQIKRMERKYMS</sequence>
<feature type="transmembrane region" description="Helical" evidence="6">
    <location>
        <begin position="266"/>
        <end position="287"/>
    </location>
</feature>
<dbReference type="PANTHER" id="PTHR13396:SF5">
    <property type="entry name" value="NEDD4 FAMILY INTERACTING PROTEIN"/>
    <property type="match status" value="1"/>
</dbReference>
<dbReference type="CDD" id="cd22212">
    <property type="entry name" value="NDFIP-like"/>
    <property type="match status" value="1"/>
</dbReference>
<evidence type="ECO:0000313" key="8">
    <source>
        <dbReference type="Proteomes" id="UP000005627"/>
    </source>
</evidence>
<dbReference type="Pfam" id="PF10176">
    <property type="entry name" value="NEDD4_Bsd2"/>
    <property type="match status" value="1"/>
</dbReference>
<evidence type="ECO:0000313" key="7">
    <source>
        <dbReference type="EMBL" id="CCE89631.1"/>
    </source>
</evidence>
<keyword evidence="2 6" id="KW-0812">Transmembrane</keyword>
<dbReference type="GeneID" id="11502886"/>
<dbReference type="InterPro" id="IPR019325">
    <property type="entry name" value="NEDD4/Bsd2"/>
</dbReference>
<reference evidence="7 8" key="1">
    <citation type="journal article" date="2011" name="Proc. Natl. Acad. Sci. U.S.A.">
        <title>Evolutionary erosion of yeast sex chromosomes by mating-type switching accidents.</title>
        <authorList>
            <person name="Gordon J.L."/>
            <person name="Armisen D."/>
            <person name="Proux-Wera E."/>
            <person name="Oheigeartaigh S.S."/>
            <person name="Byrne K.P."/>
            <person name="Wolfe K.H."/>
        </authorList>
    </citation>
    <scope>NUCLEOTIDE SEQUENCE [LARGE SCALE GENOMIC DNA]</scope>
    <source>
        <strain evidence="8">ATCC 10662 / CBS 1146 / NBRC 0425 / NCYC 2629 / NRRL Y-866</strain>
    </source>
</reference>
<name>G8ZLY7_TORDE</name>
<feature type="region of interest" description="Disordered" evidence="5">
    <location>
        <begin position="98"/>
        <end position="122"/>
    </location>
</feature>
<dbReference type="GO" id="GO:0031398">
    <property type="term" value="P:positive regulation of protein ubiquitination"/>
    <property type="evidence" value="ECO:0007669"/>
    <property type="project" value="TreeGrafter"/>
</dbReference>
<keyword evidence="4 6" id="KW-0472">Membrane</keyword>
<dbReference type="GO" id="GO:0006511">
    <property type="term" value="P:ubiquitin-dependent protein catabolic process"/>
    <property type="evidence" value="ECO:0007669"/>
    <property type="project" value="EnsemblFungi"/>
</dbReference>
<dbReference type="PANTHER" id="PTHR13396">
    <property type="entry name" value="NEDD4 FAMILY INTERACTING PROTEIN 1/2"/>
    <property type="match status" value="1"/>
</dbReference>
<dbReference type="GO" id="GO:0005783">
    <property type="term" value="C:endoplasmic reticulum"/>
    <property type="evidence" value="ECO:0007669"/>
    <property type="project" value="EnsemblFungi"/>
</dbReference>
<dbReference type="Proteomes" id="UP000005627">
    <property type="component" value="Chromosome 1"/>
</dbReference>
<dbReference type="FunCoup" id="G8ZLY7">
    <property type="interactions" value="62"/>
</dbReference>
<protein>
    <submittedName>
        <fullName evidence="7">Uncharacterized protein</fullName>
    </submittedName>
</protein>
<evidence type="ECO:0000256" key="5">
    <source>
        <dbReference type="SAM" id="MobiDB-lite"/>
    </source>
</evidence>
<keyword evidence="8" id="KW-1185">Reference proteome</keyword>
<evidence type="ECO:0000256" key="2">
    <source>
        <dbReference type="ARBA" id="ARBA00022692"/>
    </source>
</evidence>
<dbReference type="RefSeq" id="XP_003678842.1">
    <property type="nucleotide sequence ID" value="XM_003678794.1"/>
</dbReference>
<dbReference type="eggNOG" id="KOG4812">
    <property type="taxonomic scope" value="Eukaryota"/>
</dbReference>
<dbReference type="AlphaFoldDB" id="G8ZLY7"/>
<dbReference type="GO" id="GO:0030001">
    <property type="term" value="P:metal ion transport"/>
    <property type="evidence" value="ECO:0007669"/>
    <property type="project" value="EnsemblFungi"/>
</dbReference>
<dbReference type="GO" id="GO:0005794">
    <property type="term" value="C:Golgi apparatus"/>
    <property type="evidence" value="ECO:0007669"/>
    <property type="project" value="TreeGrafter"/>
</dbReference>
<dbReference type="EMBL" id="HE616742">
    <property type="protein sequence ID" value="CCE89631.1"/>
    <property type="molecule type" value="Genomic_DNA"/>
</dbReference>